<dbReference type="InterPro" id="IPR008993">
    <property type="entry name" value="TIMP-like_OB-fold"/>
</dbReference>
<feature type="signal peptide" evidence="3">
    <location>
        <begin position="1"/>
        <end position="30"/>
    </location>
</feature>
<proteinExistence type="predicted"/>
<evidence type="ECO:0000256" key="3">
    <source>
        <dbReference type="SAM" id="SignalP"/>
    </source>
</evidence>
<gene>
    <name evidence="4" type="ORF">SAMN04488543_2231</name>
</gene>
<keyword evidence="2" id="KW-0472">Membrane</keyword>
<keyword evidence="5" id="KW-1185">Reference proteome</keyword>
<evidence type="ECO:0000313" key="5">
    <source>
        <dbReference type="Proteomes" id="UP000199092"/>
    </source>
</evidence>
<dbReference type="Proteomes" id="UP000199092">
    <property type="component" value="Chromosome I"/>
</dbReference>
<dbReference type="OrthoDB" id="5197156at2"/>
<keyword evidence="2" id="KW-0812">Transmembrane</keyword>
<dbReference type="EMBL" id="LT629749">
    <property type="protein sequence ID" value="SDS70462.1"/>
    <property type="molecule type" value="Genomic_DNA"/>
</dbReference>
<protein>
    <recommendedName>
        <fullName evidence="6">Tissue inhibitor of metalloproteinase</fullName>
    </recommendedName>
</protein>
<feature type="transmembrane region" description="Helical" evidence="2">
    <location>
        <begin position="151"/>
        <end position="171"/>
    </location>
</feature>
<keyword evidence="2" id="KW-1133">Transmembrane helix</keyword>
<dbReference type="PROSITE" id="PS51257">
    <property type="entry name" value="PROKAR_LIPOPROTEIN"/>
    <property type="match status" value="1"/>
</dbReference>
<dbReference type="STRING" id="546871.SAMN04488543_2231"/>
<evidence type="ECO:0000256" key="2">
    <source>
        <dbReference type="SAM" id="Phobius"/>
    </source>
</evidence>
<reference evidence="4 5" key="1">
    <citation type="submission" date="2016-10" db="EMBL/GenBank/DDBJ databases">
        <authorList>
            <person name="de Groot N.N."/>
        </authorList>
    </citation>
    <scope>NUCLEOTIDE SEQUENCE [LARGE SCALE GENOMIC DNA]</scope>
    <source>
        <strain evidence="4 5">DSM 21741</strain>
    </source>
</reference>
<dbReference type="Gene3D" id="2.40.50.120">
    <property type="match status" value="1"/>
</dbReference>
<evidence type="ECO:0000313" key="4">
    <source>
        <dbReference type="EMBL" id="SDS70462.1"/>
    </source>
</evidence>
<evidence type="ECO:0000256" key="1">
    <source>
        <dbReference type="SAM" id="MobiDB-lite"/>
    </source>
</evidence>
<name>A0A1H1UD90_9ACTN</name>
<dbReference type="SUPFAM" id="SSF50242">
    <property type="entry name" value="TIMP-like"/>
    <property type="match status" value="1"/>
</dbReference>
<feature type="chain" id="PRO_5009262028" description="Tissue inhibitor of metalloproteinase" evidence="3">
    <location>
        <begin position="31"/>
        <end position="180"/>
    </location>
</feature>
<feature type="region of interest" description="Disordered" evidence="1">
    <location>
        <begin position="126"/>
        <end position="147"/>
    </location>
</feature>
<organism evidence="4 5">
    <name type="scientific">Friedmanniella luteola</name>
    <dbReference type="NCBI Taxonomy" id="546871"/>
    <lineage>
        <taxon>Bacteria</taxon>
        <taxon>Bacillati</taxon>
        <taxon>Actinomycetota</taxon>
        <taxon>Actinomycetes</taxon>
        <taxon>Propionibacteriales</taxon>
        <taxon>Nocardioidaceae</taxon>
        <taxon>Friedmanniella</taxon>
    </lineage>
</organism>
<accession>A0A1H1UD90</accession>
<keyword evidence="3" id="KW-0732">Signal</keyword>
<dbReference type="RefSeq" id="WP_091412940.1">
    <property type="nucleotide sequence ID" value="NZ_LT629749.1"/>
</dbReference>
<dbReference type="AlphaFoldDB" id="A0A1H1UD90"/>
<evidence type="ECO:0008006" key="6">
    <source>
        <dbReference type="Google" id="ProtNLM"/>
    </source>
</evidence>
<sequence>MTGASRLRAGLLALLLAVLGAAVLASPASACSCVRPADDPALFEQAAVVFVGTVVDDRRRGSTRTLTFAVERVFKGAATSQQQVRTHVEPATCGLGLEGAGPFLVQAGDTGRGLVADACGGTRPTARAAGAGGGHPPLPGGGPPSDVGPRLGAIAGVLAAAAAALTAVAVLQRRSGRSER</sequence>